<dbReference type="InterPro" id="IPR028098">
    <property type="entry name" value="Glyco_trans_4-like_N"/>
</dbReference>
<dbReference type="Pfam" id="PF00534">
    <property type="entry name" value="Glycos_transf_1"/>
    <property type="match status" value="1"/>
</dbReference>
<dbReference type="InterPro" id="IPR050194">
    <property type="entry name" value="Glycosyltransferase_grp1"/>
</dbReference>
<evidence type="ECO:0000259" key="3">
    <source>
        <dbReference type="Pfam" id="PF00534"/>
    </source>
</evidence>
<dbReference type="PANTHER" id="PTHR45947">
    <property type="entry name" value="SULFOQUINOVOSYL TRANSFERASE SQD2"/>
    <property type="match status" value="1"/>
</dbReference>
<accession>A0AAD7DRE8</accession>
<evidence type="ECO:0000313" key="5">
    <source>
        <dbReference type="EMBL" id="KAJ7697245.1"/>
    </source>
</evidence>
<evidence type="ECO:0000313" key="6">
    <source>
        <dbReference type="Proteomes" id="UP001221757"/>
    </source>
</evidence>
<evidence type="ECO:0008006" key="7">
    <source>
        <dbReference type="Google" id="ProtNLM"/>
    </source>
</evidence>
<organism evidence="5 6">
    <name type="scientific">Mycena rosella</name>
    <name type="common">Pink bonnet</name>
    <name type="synonym">Agaricus rosellus</name>
    <dbReference type="NCBI Taxonomy" id="1033263"/>
    <lineage>
        <taxon>Eukaryota</taxon>
        <taxon>Fungi</taxon>
        <taxon>Dikarya</taxon>
        <taxon>Basidiomycota</taxon>
        <taxon>Agaricomycotina</taxon>
        <taxon>Agaricomycetes</taxon>
        <taxon>Agaricomycetidae</taxon>
        <taxon>Agaricales</taxon>
        <taxon>Marasmiineae</taxon>
        <taxon>Mycenaceae</taxon>
        <taxon>Mycena</taxon>
    </lineage>
</organism>
<dbReference type="Pfam" id="PF13439">
    <property type="entry name" value="Glyco_transf_4"/>
    <property type="match status" value="1"/>
</dbReference>
<evidence type="ECO:0000256" key="1">
    <source>
        <dbReference type="ARBA" id="ARBA00022676"/>
    </source>
</evidence>
<comment type="caution">
    <text evidence="5">The sequence shown here is derived from an EMBL/GenBank/DDBJ whole genome shotgun (WGS) entry which is preliminary data.</text>
</comment>
<proteinExistence type="predicted"/>
<dbReference type="Proteomes" id="UP001221757">
    <property type="component" value="Unassembled WGS sequence"/>
</dbReference>
<dbReference type="PANTHER" id="PTHR45947:SF3">
    <property type="entry name" value="SULFOQUINOVOSYL TRANSFERASE SQD2"/>
    <property type="match status" value="1"/>
</dbReference>
<feature type="domain" description="Glycosyltransferase subfamily 4-like N-terminal" evidence="4">
    <location>
        <begin position="28"/>
        <end position="190"/>
    </location>
</feature>
<dbReference type="Gene3D" id="3.40.50.2000">
    <property type="entry name" value="Glycogen Phosphorylase B"/>
    <property type="match status" value="2"/>
</dbReference>
<evidence type="ECO:0000259" key="4">
    <source>
        <dbReference type="Pfam" id="PF13439"/>
    </source>
</evidence>
<dbReference type="GO" id="GO:0016757">
    <property type="term" value="F:glycosyltransferase activity"/>
    <property type="evidence" value="ECO:0007669"/>
    <property type="project" value="UniProtKB-KW"/>
</dbReference>
<sequence>MAGLLLPLHAPDALRVAIIAENFLPKIDGSTITLAHLLQHMKSTGVRAMLFGPESGMTEYEGCRLFGTFGVPLRVYPGLKINFISPAFIRALRAFAPDVIHLVDPIWLGVQALAAIAVLFPGTPVVTSHHTNLPTYAAVFGYPYYHHRTWAVHAYLHSFARYTLVPSASTAGLLAQKGFANLRVCERGVDRGMFDPALRSPALRLAWGAAPTDTIILSVGRLSPEKNLALLVEAFALLPPAARAHAKLVFVGDGPWDGELRALCRERGVEAVFTGQLTGRELGEAFASADVMSSPSITETFGQVTLQGMASGLPVVGLHVEGTADLVAHGETGLLLDVHAAALAPSSNSTSPSFNSAPPAFFSSAMSSASSDTAFSDDEGDALLSPSDNGKGRATDTDEEEEWTPLTPLAPGTPVACFRSCAHLMRPGARALPSVAGRYARLLAALVAAPDLRRAMGARARKAAEGYEWERCTARMVATYAECAGRAECGAGLTRVRSGASDATRVGEDKEDAALAKDPESAALLKLREVHARPVVDACVVVHALVAATLSHASYMVPAPADLWGP</sequence>
<feature type="region of interest" description="Disordered" evidence="2">
    <location>
        <begin position="372"/>
        <end position="408"/>
    </location>
</feature>
<dbReference type="SUPFAM" id="SSF53756">
    <property type="entry name" value="UDP-Glycosyltransferase/glycogen phosphorylase"/>
    <property type="match status" value="2"/>
</dbReference>
<keyword evidence="1" id="KW-0808">Transferase</keyword>
<dbReference type="InterPro" id="IPR001296">
    <property type="entry name" value="Glyco_trans_1"/>
</dbReference>
<reference evidence="5" key="1">
    <citation type="submission" date="2023-03" db="EMBL/GenBank/DDBJ databases">
        <title>Massive genome expansion in bonnet fungi (Mycena s.s.) driven by repeated elements and novel gene families across ecological guilds.</title>
        <authorList>
            <consortium name="Lawrence Berkeley National Laboratory"/>
            <person name="Harder C.B."/>
            <person name="Miyauchi S."/>
            <person name="Viragh M."/>
            <person name="Kuo A."/>
            <person name="Thoen E."/>
            <person name="Andreopoulos B."/>
            <person name="Lu D."/>
            <person name="Skrede I."/>
            <person name="Drula E."/>
            <person name="Henrissat B."/>
            <person name="Morin E."/>
            <person name="Kohler A."/>
            <person name="Barry K."/>
            <person name="LaButti K."/>
            <person name="Morin E."/>
            <person name="Salamov A."/>
            <person name="Lipzen A."/>
            <person name="Mereny Z."/>
            <person name="Hegedus B."/>
            <person name="Baldrian P."/>
            <person name="Stursova M."/>
            <person name="Weitz H."/>
            <person name="Taylor A."/>
            <person name="Grigoriev I.V."/>
            <person name="Nagy L.G."/>
            <person name="Martin F."/>
            <person name="Kauserud H."/>
        </authorList>
    </citation>
    <scope>NUCLEOTIDE SEQUENCE</scope>
    <source>
        <strain evidence="5">CBHHK067</strain>
    </source>
</reference>
<feature type="domain" description="Glycosyl transferase family 1" evidence="3">
    <location>
        <begin position="208"/>
        <end position="343"/>
    </location>
</feature>
<protein>
    <recommendedName>
        <fullName evidence="7">Glycosyltransferase family 4 protein</fullName>
    </recommendedName>
</protein>
<evidence type="ECO:0000256" key="2">
    <source>
        <dbReference type="SAM" id="MobiDB-lite"/>
    </source>
</evidence>
<dbReference type="EMBL" id="JARKIE010000031">
    <property type="protein sequence ID" value="KAJ7697245.1"/>
    <property type="molecule type" value="Genomic_DNA"/>
</dbReference>
<gene>
    <name evidence="5" type="ORF">B0H17DRAFT_1197643</name>
</gene>
<keyword evidence="6" id="KW-1185">Reference proteome</keyword>
<name>A0AAD7DRE8_MYCRO</name>
<dbReference type="AlphaFoldDB" id="A0AAD7DRE8"/>
<keyword evidence="1" id="KW-0328">Glycosyltransferase</keyword>